<protein>
    <submittedName>
        <fullName evidence="2">Uncharacterized protein</fullName>
    </submittedName>
</protein>
<gene>
    <name evidence="2" type="ORF">SAMN02927928_2585</name>
</gene>
<evidence type="ECO:0000256" key="1">
    <source>
        <dbReference type="SAM" id="SignalP"/>
    </source>
</evidence>
<dbReference type="EMBL" id="FMTS01000004">
    <property type="protein sequence ID" value="SCW67147.1"/>
    <property type="molecule type" value="Genomic_DNA"/>
</dbReference>
<keyword evidence="1" id="KW-0732">Signal</keyword>
<feature type="signal peptide" evidence="1">
    <location>
        <begin position="1"/>
        <end position="28"/>
    </location>
</feature>
<evidence type="ECO:0000313" key="2">
    <source>
        <dbReference type="EMBL" id="SCW67147.1"/>
    </source>
</evidence>
<evidence type="ECO:0000313" key="3">
    <source>
        <dbReference type="Proteomes" id="UP000199150"/>
    </source>
</evidence>
<organism evidence="2 3">
    <name type="scientific">Asticcacaulis taihuensis</name>
    <dbReference type="NCBI Taxonomy" id="260084"/>
    <lineage>
        <taxon>Bacteria</taxon>
        <taxon>Pseudomonadati</taxon>
        <taxon>Pseudomonadota</taxon>
        <taxon>Alphaproteobacteria</taxon>
        <taxon>Caulobacterales</taxon>
        <taxon>Caulobacteraceae</taxon>
        <taxon>Asticcacaulis</taxon>
    </lineage>
</organism>
<dbReference type="Proteomes" id="UP000199150">
    <property type="component" value="Unassembled WGS sequence"/>
</dbReference>
<sequence>MKKIIPGKKIILGLGAAVGLALTAVAVAAPAGLMSQNVEKTSSSLAVKLVATANQAEDAAFVALGSDAAAIAGATSNGLAVAGEGNGQTGQSAHATARDAAVSEDVVALIVVAIENDIKAQVAAGVPTLSISTALTRASNTPNLSKNVAAAFGRVQGDLAKLFDETSPGAINGHSKGYSLPIAPNSAPAGAGYRAG</sequence>
<accession>A0A1G4SE03</accession>
<feature type="chain" id="PRO_5011706182" evidence="1">
    <location>
        <begin position="29"/>
        <end position="196"/>
    </location>
</feature>
<name>A0A1G4SE03_9CAUL</name>
<reference evidence="3" key="1">
    <citation type="submission" date="2016-10" db="EMBL/GenBank/DDBJ databases">
        <authorList>
            <person name="Varghese N."/>
            <person name="Submissions S."/>
        </authorList>
    </citation>
    <scope>NUCLEOTIDE SEQUENCE [LARGE SCALE GENOMIC DNA]</scope>
    <source>
        <strain evidence="3">CGMCC 1.3431</strain>
    </source>
</reference>
<keyword evidence="3" id="KW-1185">Reference proteome</keyword>
<proteinExistence type="predicted"/>
<dbReference type="RefSeq" id="WP_090648631.1">
    <property type="nucleotide sequence ID" value="NZ_CBCRYE010000002.1"/>
</dbReference>
<dbReference type="STRING" id="260084.SAMN02927928_2585"/>
<dbReference type="AlphaFoldDB" id="A0A1G4SE03"/>